<dbReference type="KEGG" id="parb:CJU94_19675"/>
<protein>
    <submittedName>
        <fullName evidence="1">Uncharacterized protein</fullName>
    </submittedName>
</protein>
<accession>A0A248VP68</accession>
<organism evidence="1 2">
    <name type="scientific">Paraburkholderia aromaticivorans</name>
    <dbReference type="NCBI Taxonomy" id="2026199"/>
    <lineage>
        <taxon>Bacteria</taxon>
        <taxon>Pseudomonadati</taxon>
        <taxon>Pseudomonadota</taxon>
        <taxon>Betaproteobacteria</taxon>
        <taxon>Burkholderiales</taxon>
        <taxon>Burkholderiaceae</taxon>
        <taxon>Paraburkholderia</taxon>
    </lineage>
</organism>
<dbReference type="AlphaFoldDB" id="A0A248VP68"/>
<keyword evidence="2" id="KW-1185">Reference proteome</keyword>
<evidence type="ECO:0000313" key="2">
    <source>
        <dbReference type="Proteomes" id="UP000215158"/>
    </source>
</evidence>
<gene>
    <name evidence="1" type="ORF">CJU94_19675</name>
</gene>
<evidence type="ECO:0000313" key="1">
    <source>
        <dbReference type="EMBL" id="ASW00170.1"/>
    </source>
</evidence>
<name>A0A248VP68_9BURK</name>
<sequence>MAIAALRGVPLVQGCFSISAMADAVAAGFEGSVTVTCFTALVRAARRGLRPFIRPQYADRHARESV</sequence>
<proteinExistence type="predicted"/>
<dbReference type="Proteomes" id="UP000215158">
    <property type="component" value="Chromosome 1"/>
</dbReference>
<dbReference type="EMBL" id="CP022989">
    <property type="protein sequence ID" value="ASW00170.1"/>
    <property type="molecule type" value="Genomic_DNA"/>
</dbReference>
<reference evidence="1 2" key="1">
    <citation type="submission" date="2017-08" db="EMBL/GenBank/DDBJ databases">
        <title>Identification and genetic characteristics of simultaneous BTEX- and naphthalene-degrading Paraburkholderia sp. BN5 isolated from petroleum-contaminated soil.</title>
        <authorList>
            <person name="Lee Y."/>
            <person name="Jeon C.O."/>
        </authorList>
    </citation>
    <scope>NUCLEOTIDE SEQUENCE [LARGE SCALE GENOMIC DNA]</scope>
    <source>
        <strain evidence="1 2">BN5</strain>
    </source>
</reference>